<protein>
    <submittedName>
        <fullName evidence="2">FxSxx-COOH system tetratricopeptide repeat protein</fullName>
    </submittedName>
</protein>
<accession>A0ABU8AYQ4</accession>
<dbReference type="Gene3D" id="3.40.50.300">
    <property type="entry name" value="P-loop containing nucleotide triphosphate hydrolases"/>
    <property type="match status" value="1"/>
</dbReference>
<dbReference type="RefSeq" id="WP_334661336.1">
    <property type="nucleotide sequence ID" value="NZ_JARULZ010000002.1"/>
</dbReference>
<dbReference type="SUPFAM" id="SSF52540">
    <property type="entry name" value="P-loop containing nucleoside triphosphate hydrolases"/>
    <property type="match status" value="1"/>
</dbReference>
<dbReference type="InterPro" id="IPR053137">
    <property type="entry name" value="NLR-like"/>
</dbReference>
<feature type="region of interest" description="Disordered" evidence="1">
    <location>
        <begin position="407"/>
        <end position="443"/>
    </location>
</feature>
<dbReference type="Pfam" id="PF13424">
    <property type="entry name" value="TPR_12"/>
    <property type="match status" value="2"/>
</dbReference>
<dbReference type="PANTHER" id="PTHR46082:SF6">
    <property type="entry name" value="AAA+ ATPASE DOMAIN-CONTAINING PROTEIN-RELATED"/>
    <property type="match status" value="1"/>
</dbReference>
<dbReference type="InterPro" id="IPR027417">
    <property type="entry name" value="P-loop_NTPase"/>
</dbReference>
<organism evidence="2 3">
    <name type="scientific">Streptomyces bottropensis</name>
    <dbReference type="NCBI Taxonomy" id="42235"/>
    <lineage>
        <taxon>Bacteria</taxon>
        <taxon>Bacillati</taxon>
        <taxon>Actinomycetota</taxon>
        <taxon>Actinomycetes</taxon>
        <taxon>Kitasatosporales</taxon>
        <taxon>Streptomycetaceae</taxon>
        <taxon>Streptomyces</taxon>
    </lineage>
</organism>
<dbReference type="PANTHER" id="PTHR46082">
    <property type="entry name" value="ATP/GTP-BINDING PROTEIN-RELATED"/>
    <property type="match status" value="1"/>
</dbReference>
<proteinExistence type="predicted"/>
<evidence type="ECO:0000313" key="3">
    <source>
        <dbReference type="Proteomes" id="UP001310290"/>
    </source>
</evidence>
<dbReference type="EMBL" id="JARULZ010000002">
    <property type="protein sequence ID" value="MEH0638698.1"/>
    <property type="molecule type" value="Genomic_DNA"/>
</dbReference>
<dbReference type="Pfam" id="PF13374">
    <property type="entry name" value="TPR_10"/>
    <property type="match status" value="2"/>
</dbReference>
<evidence type="ECO:0000256" key="1">
    <source>
        <dbReference type="SAM" id="MobiDB-lite"/>
    </source>
</evidence>
<reference evidence="2" key="1">
    <citation type="submission" date="2023-04" db="EMBL/GenBank/DDBJ databases">
        <title>Genomic diversity of scab-causing Streptomyces spp. in the province of Quebec, Canada.</title>
        <authorList>
            <person name="Biessy A."/>
            <person name="Cadieux M."/>
            <person name="Ciotola M."/>
            <person name="Filion M."/>
        </authorList>
    </citation>
    <scope>NUCLEOTIDE SEQUENCE</scope>
    <source>
        <strain evidence="2">B21-115</strain>
    </source>
</reference>
<keyword evidence="3" id="KW-1185">Reference proteome</keyword>
<sequence length="1162" mass="127955">MTEASGAPPVRAGSDVLRRVRDVEARRRLETWLAGTGTVLSYAGWEDAGNSGAQVFAVYAQRRHEGRLTDARKLVVKVLPPRATAVREPQRHARAEELSTPYFVKRRLARQLRDYPPQPLGGNGWIMFQEIAGGSLTDYRSLSALMESETVGGPTIAALCGRVVESVLNEWNTPQTLRFRRGTASAVLTGLLGPRIEEGGTLHTWARHDPGLLENPRRFLALPGETRHFPNPFALVTGPCTAGDETLSLLAGLGHGDLHPGNVVCRQRPGRTADAHRFIDLSRFSEDAPLVCDPAHFLLSIVASQLAKERAPEVRTDLARYLIDPDGHPGHEVRVGLREVIRSIHEAEKGWVENNGRGLYTEWKSHRLLAHLACALIFSGRARLRPDDRQWFFELAARAAGAYLAHQDERRAERSARPTTVASRDSRHIATKPDAGEGPPAVFWRTERPTAPLGYHVPRERELTAVGRLLGQREKPVIITGPPGTGKSQLALEFLDRHGGAYDFVAWLPAQREELLSQVFSDLARLCGVEAEAALGSDAVVAALGRMGSWLVVFDDADRPSAVRRHLPPPGSRFTVLITSRNPLWSQLGPQHRLGDFDRAQSTLLLTRRAEQLSVNDADRVASVLGDLPLAVDQAAQQLEGSPMSADRYVALIEKHAKDTLARGLDEDVYPASLAAVVRIAVDRLEEREPDAARLVRLTACFATAPLPFSLLDEAAALLPPVLRHAVAQAPDRLSELVRAASRAGLVQVDRSDLHMHQLFRRLVREEWAPEVDMDRSSARRVLSATDPGDPRDPGTWRTYGALLPHVLELDLPAATDPACHRMFLRMVHFLTVSGDARTARELVLAAIELWSTQYGAEADITVSATEHLARAHVQLGDHRAAVDLDRRVLEHRTRRSGAQDAETLTAEHNLAADLITLVSHTTGLYSDDGENALRLQRDVVDRRTELLGADHRETLLSLHNLAIALRGAGHAVEARDTQRGAYLGLVRILGNDHPDTLRAAHGHAVGLRDAGALTEARSLHEDTYRRRRAVFSPHHPDVLQSAYSYARALGAHGDDEAALDLLREAHGRALTVLGQDHPDTLRYAHWLAVSLRRTGEGEEAARLIEDTYRRRRRLLGESHLDTLRTASVHAAELRSAGDVDAARELERATRSRLASLAARTA</sequence>
<name>A0ABU8AYQ4_9ACTN</name>
<dbReference type="Proteomes" id="UP001310290">
    <property type="component" value="Unassembled WGS sequence"/>
</dbReference>
<evidence type="ECO:0000313" key="2">
    <source>
        <dbReference type="EMBL" id="MEH0638698.1"/>
    </source>
</evidence>
<dbReference type="NCBIfam" id="NF040586">
    <property type="entry name" value="FxSxx_TPR"/>
    <property type="match status" value="1"/>
</dbReference>
<dbReference type="Gene3D" id="1.25.40.10">
    <property type="entry name" value="Tetratricopeptide repeat domain"/>
    <property type="match status" value="2"/>
</dbReference>
<comment type="caution">
    <text evidence="2">The sequence shown here is derived from an EMBL/GenBank/DDBJ whole genome shotgun (WGS) entry which is preliminary data.</text>
</comment>
<feature type="compositionally biased region" description="Basic and acidic residues" evidence="1">
    <location>
        <begin position="407"/>
        <end position="416"/>
    </location>
</feature>
<dbReference type="InterPro" id="IPR011990">
    <property type="entry name" value="TPR-like_helical_dom_sf"/>
</dbReference>
<gene>
    <name evidence="2" type="primary">fxsT</name>
    <name evidence="2" type="ORF">QBA35_36485</name>
</gene>
<dbReference type="SUPFAM" id="SSF48452">
    <property type="entry name" value="TPR-like"/>
    <property type="match status" value="2"/>
</dbReference>